<feature type="non-terminal residue" evidence="1">
    <location>
        <position position="215"/>
    </location>
</feature>
<dbReference type="Proteomes" id="UP000601435">
    <property type="component" value="Unassembled WGS sequence"/>
</dbReference>
<evidence type="ECO:0000313" key="1">
    <source>
        <dbReference type="EMBL" id="CAE7217335.1"/>
    </source>
</evidence>
<dbReference type="EMBL" id="CAJNJA010006908">
    <property type="protein sequence ID" value="CAE7217335.1"/>
    <property type="molecule type" value="Genomic_DNA"/>
</dbReference>
<dbReference type="AlphaFoldDB" id="A0A812JZK3"/>
<name>A0A812JZK3_9DINO</name>
<evidence type="ECO:0008006" key="3">
    <source>
        <dbReference type="Google" id="ProtNLM"/>
    </source>
</evidence>
<comment type="caution">
    <text evidence="1">The sequence shown here is derived from an EMBL/GenBank/DDBJ whole genome shotgun (WGS) entry which is preliminary data.</text>
</comment>
<evidence type="ECO:0000313" key="2">
    <source>
        <dbReference type="Proteomes" id="UP000601435"/>
    </source>
</evidence>
<organism evidence="1 2">
    <name type="scientific">Symbiodinium necroappetens</name>
    <dbReference type="NCBI Taxonomy" id="1628268"/>
    <lineage>
        <taxon>Eukaryota</taxon>
        <taxon>Sar</taxon>
        <taxon>Alveolata</taxon>
        <taxon>Dinophyceae</taxon>
        <taxon>Suessiales</taxon>
        <taxon>Symbiodiniaceae</taxon>
        <taxon>Symbiodinium</taxon>
    </lineage>
</organism>
<keyword evidence="2" id="KW-1185">Reference proteome</keyword>
<proteinExistence type="predicted"/>
<dbReference type="OrthoDB" id="406579at2759"/>
<sequence length="215" mass="24028">MGITVPFPTGVRKWALELSDLVRAKLDPSRVPGTKFSETKLQKWIMFFKNTMKGSSEVIVSSEKFALFNETDWGYLLSLLHPGVDKACISVVVAHRDPEAWITSRWLQQNKHKTNPQSWASKLTEILSSRVPNSFGFAGEQLYILDVLNAVFPGALDAVSYDYLREANCSLAAFVICNSTLRRKGPAWRECKKAIEARSVKEELLDSSTVGSLSV</sequence>
<accession>A0A812JZK3</accession>
<reference evidence="1" key="1">
    <citation type="submission" date="2021-02" db="EMBL/GenBank/DDBJ databases">
        <authorList>
            <person name="Dougan E. K."/>
            <person name="Rhodes N."/>
            <person name="Thang M."/>
            <person name="Chan C."/>
        </authorList>
    </citation>
    <scope>NUCLEOTIDE SEQUENCE</scope>
</reference>
<protein>
    <recommendedName>
        <fullName evidence="3">Sulfotransferase domain-containing protein</fullName>
    </recommendedName>
</protein>
<gene>
    <name evidence="1" type="ORF">SNEC2469_LOCUS2581</name>
</gene>